<dbReference type="RefSeq" id="WP_264470412.1">
    <property type="nucleotide sequence ID" value="NZ_JADMXC010000001.1"/>
</dbReference>
<name>A0ABV2FTM0_9FIRM</name>
<dbReference type="EMBL" id="JBEPLZ010000003">
    <property type="protein sequence ID" value="MET3569396.1"/>
    <property type="molecule type" value="Genomic_DNA"/>
</dbReference>
<accession>A0ABV2FTM0</accession>
<evidence type="ECO:0000256" key="1">
    <source>
        <dbReference type="SAM" id="MobiDB-lite"/>
    </source>
</evidence>
<protein>
    <submittedName>
        <fullName evidence="2">Uncharacterized protein</fullName>
    </submittedName>
</protein>
<reference evidence="2 3" key="1">
    <citation type="submission" date="2024-06" db="EMBL/GenBank/DDBJ databases">
        <title>Genomic Encyclopedia of Type Strains, Phase IV (KMG-IV): sequencing the most valuable type-strain genomes for metagenomic binning, comparative biology and taxonomic classification.</title>
        <authorList>
            <person name="Goeker M."/>
        </authorList>
    </citation>
    <scope>NUCLEOTIDE SEQUENCE [LARGE SCALE GENOMIC DNA]</scope>
    <source>
        <strain evidence="2 3">DSM 19261</strain>
    </source>
</reference>
<keyword evidence="3" id="KW-1185">Reference proteome</keyword>
<organism evidence="2 3">
    <name type="scientific">Enterocloster citroniae</name>
    <dbReference type="NCBI Taxonomy" id="358743"/>
    <lineage>
        <taxon>Bacteria</taxon>
        <taxon>Bacillati</taxon>
        <taxon>Bacillota</taxon>
        <taxon>Clostridia</taxon>
        <taxon>Lachnospirales</taxon>
        <taxon>Lachnospiraceae</taxon>
        <taxon>Enterocloster</taxon>
    </lineage>
</organism>
<dbReference type="Proteomes" id="UP001549200">
    <property type="component" value="Unassembled WGS sequence"/>
</dbReference>
<feature type="compositionally biased region" description="Basic and acidic residues" evidence="1">
    <location>
        <begin position="1"/>
        <end position="16"/>
    </location>
</feature>
<feature type="region of interest" description="Disordered" evidence="1">
    <location>
        <begin position="1"/>
        <end position="23"/>
    </location>
</feature>
<evidence type="ECO:0000313" key="3">
    <source>
        <dbReference type="Proteomes" id="UP001549200"/>
    </source>
</evidence>
<evidence type="ECO:0000313" key="2">
    <source>
        <dbReference type="EMBL" id="MET3569396.1"/>
    </source>
</evidence>
<gene>
    <name evidence="2" type="ORF">ABID13_001019</name>
</gene>
<comment type="caution">
    <text evidence="2">The sequence shown here is derived from an EMBL/GenBank/DDBJ whole genome shotgun (WGS) entry which is preliminary data.</text>
</comment>
<proteinExistence type="predicted"/>
<sequence>MNSSWKREGMRTKNEDGSVANANIKIKTDDVLMDINLPKQLMN</sequence>